<dbReference type="KEGG" id="aare:D3093_34120"/>
<dbReference type="Proteomes" id="UP000298595">
    <property type="component" value="Plasmid p5"/>
</dbReference>
<evidence type="ECO:0000256" key="1">
    <source>
        <dbReference type="SAM" id="MobiDB-lite"/>
    </source>
</evidence>
<feature type="domain" description="Plasmid replication protein C N-terminal" evidence="2">
    <location>
        <begin position="27"/>
        <end position="184"/>
    </location>
</feature>
<name>A0A4D8PWN0_9PROT</name>
<reference evidence="3 4" key="1">
    <citation type="submission" date="2018-09" db="EMBL/GenBank/DDBJ databases">
        <title>Whole genome based analysis of evolution and adaptive divergence in Indian and Brazilian strains of Azospirillum brasilense.</title>
        <authorList>
            <person name="Singh C."/>
            <person name="Tripathi A.K."/>
        </authorList>
    </citation>
    <scope>NUCLEOTIDE SEQUENCE [LARGE SCALE GENOMIC DNA]</scope>
    <source>
        <strain evidence="3 4">MTCC4035</strain>
        <plasmid evidence="3 4">p5</plasmid>
    </source>
</reference>
<dbReference type="Pfam" id="PF03428">
    <property type="entry name" value="RP-C"/>
    <property type="match status" value="1"/>
</dbReference>
<dbReference type="InterPro" id="IPR005090">
    <property type="entry name" value="RepC_N"/>
</dbReference>
<keyword evidence="3" id="KW-0614">Plasmid</keyword>
<dbReference type="AlphaFoldDB" id="A0A4D8PWN0"/>
<proteinExistence type="predicted"/>
<accession>A0A4D8PWN0</accession>
<dbReference type="EMBL" id="CP032326">
    <property type="protein sequence ID" value="QCO00309.1"/>
    <property type="molecule type" value="Genomic_DNA"/>
</dbReference>
<evidence type="ECO:0000313" key="4">
    <source>
        <dbReference type="Proteomes" id="UP000298595"/>
    </source>
</evidence>
<protein>
    <recommendedName>
        <fullName evidence="2">Plasmid replication protein C N-terminal domain-containing protein</fullName>
    </recommendedName>
</protein>
<gene>
    <name evidence="3" type="ORF">D3093_34120</name>
</gene>
<dbReference type="RefSeq" id="WP_137118978.1">
    <property type="nucleotide sequence ID" value="NZ_CP032326.1"/>
</dbReference>
<evidence type="ECO:0000259" key="2">
    <source>
        <dbReference type="Pfam" id="PF03428"/>
    </source>
</evidence>
<feature type="region of interest" description="Disordered" evidence="1">
    <location>
        <begin position="305"/>
        <end position="326"/>
    </location>
</feature>
<evidence type="ECO:0000313" key="3">
    <source>
        <dbReference type="EMBL" id="QCO00309.1"/>
    </source>
</evidence>
<organism evidence="3 4">
    <name type="scientific">Azospirillum argentinense</name>
    <dbReference type="NCBI Taxonomy" id="2970906"/>
    <lineage>
        <taxon>Bacteria</taxon>
        <taxon>Pseudomonadati</taxon>
        <taxon>Pseudomonadota</taxon>
        <taxon>Alphaproteobacteria</taxon>
        <taxon>Rhodospirillales</taxon>
        <taxon>Azospirillaceae</taxon>
        <taxon>Azospirillum</taxon>
    </lineage>
</organism>
<geneLocation type="plasmid" evidence="3 4">
    <name>p5</name>
</geneLocation>
<sequence>MQESSFVRKPPPGRARFGAGDYRAAAAAASFGGLPASLSHPKQLLEPLRAAGRHLPFPRCALDTLAFLLDHTRLEDWRPGGRPVAWPGNARIAQATGLSIATVNRHLAWLRAASALKLELGPGNRRQPVRDSTGRIVELYGLDLSPLVDLHRRMVEVARHQAERGRALRSIVAGIRCRADLARQHEDAASAAGAGPDEPECVELAANARHADALIAEARMILRRDARVDEERQSEHLGRLAAIDTEIRLVETRSRALAEAIVSKALDEKTICAHPSNETHNTTSLDHPQDGILYCYAGDVASRSVDNSTREKGGGNDGASPDLFPFVPESQKPAMPPPRWNGRLLACVSPTFASLFAQYRTGKSGPESADLDDLRIVGRIAALRLGLSDVSWSRAVDRHGEVRAALCALVAGDRPAHEIRTSRAQMLAGMYLKRSEDLNPLASLFGMAGRRSAAPAVDAGQRLLC</sequence>